<dbReference type="EMBL" id="FNBL01000004">
    <property type="protein sequence ID" value="SDF39887.1"/>
    <property type="molecule type" value="Genomic_DNA"/>
</dbReference>
<dbReference type="Gene3D" id="3.40.630.40">
    <property type="entry name" value="Zn-dependent exopeptidases"/>
    <property type="match status" value="1"/>
</dbReference>
<gene>
    <name evidence="1" type="ORF">SAMN04488117_10415</name>
</gene>
<dbReference type="OrthoDB" id="9802050at2"/>
<evidence type="ECO:0000313" key="1">
    <source>
        <dbReference type="EMBL" id="SDF39887.1"/>
    </source>
</evidence>
<protein>
    <submittedName>
        <fullName evidence="1">N-formylglutamate deformylase</fullName>
    </submittedName>
</protein>
<name>A0A1G7KRP2_9RHOB</name>
<reference evidence="1 2" key="1">
    <citation type="submission" date="2016-10" db="EMBL/GenBank/DDBJ databases">
        <authorList>
            <person name="de Groot N.N."/>
        </authorList>
    </citation>
    <scope>NUCLEOTIDE SEQUENCE [LARGE SCALE GENOMIC DNA]</scope>
    <source>
        <strain evidence="1 2">DSM 27375</strain>
    </source>
</reference>
<accession>A0A1G7KRP2</accession>
<dbReference type="Proteomes" id="UP000182284">
    <property type="component" value="Unassembled WGS sequence"/>
</dbReference>
<dbReference type="InterPro" id="IPR007709">
    <property type="entry name" value="N-FG_amidohydro"/>
</dbReference>
<dbReference type="Pfam" id="PF05013">
    <property type="entry name" value="FGase"/>
    <property type="match status" value="1"/>
</dbReference>
<dbReference type="SUPFAM" id="SSF53187">
    <property type="entry name" value="Zn-dependent exopeptidases"/>
    <property type="match status" value="1"/>
</dbReference>
<dbReference type="AlphaFoldDB" id="A0A1G7KRP2"/>
<sequence length="286" mass="31574">MSKVPYVLQRPENRTSCVIFASPHSGRDYPAEMVQQSVLSPLQLRSSEDAHVDRLYADVPRFGAVMVAATYPRAWVDLNRRADEMDPALVAGASCVGLNPRIASGLGVIPRVVAGGRSIYRGKISREEAQERIRTVWQPYHRLLQAVIDESLALFGQSILIDCHSMPREALSAVRSGKGRRPEVVIGDRYGASANPSIVIEVERAFRQQGFEVARNVPFAGAFVTQHYGHPARRCHAIQIEIDRSVYMNELTLVPHSDFNEIRARIGAAAKVIAEIGAERVPLAAE</sequence>
<dbReference type="RefSeq" id="WP_074643644.1">
    <property type="nucleotide sequence ID" value="NZ_FNBL01000004.1"/>
</dbReference>
<organism evidence="1 2">
    <name type="scientific">Celeribacter baekdonensis</name>
    <dbReference type="NCBI Taxonomy" id="875171"/>
    <lineage>
        <taxon>Bacteria</taxon>
        <taxon>Pseudomonadati</taxon>
        <taxon>Pseudomonadota</taxon>
        <taxon>Alphaproteobacteria</taxon>
        <taxon>Rhodobacterales</taxon>
        <taxon>Roseobacteraceae</taxon>
        <taxon>Celeribacter</taxon>
    </lineage>
</organism>
<evidence type="ECO:0000313" key="2">
    <source>
        <dbReference type="Proteomes" id="UP000182284"/>
    </source>
</evidence>
<proteinExistence type="predicted"/>